<keyword evidence="1" id="KW-0548">Nucleotidyltransferase</keyword>
<reference evidence="1" key="1">
    <citation type="submission" date="2018-10" db="EMBL/GenBank/DDBJ databases">
        <authorList>
            <consortium name="NARMS: The National Antimicrobial Resistance Monitoring System"/>
        </authorList>
    </citation>
    <scope>NUCLEOTIDE SEQUENCE [LARGE SCALE GENOMIC DNA]</scope>
    <source>
        <strain evidence="1">CVM N17EC0388</strain>
    </source>
</reference>
<dbReference type="AlphaFoldDB" id="A0A3L0W4E2"/>
<dbReference type="GO" id="GO:0016779">
    <property type="term" value="F:nucleotidyltransferase activity"/>
    <property type="evidence" value="ECO:0007669"/>
    <property type="project" value="UniProtKB-KW"/>
</dbReference>
<accession>A0A3L0W4E2</accession>
<comment type="caution">
    <text evidence="1">The sequence shown here is derived from an EMBL/GenBank/DDBJ whole genome shotgun (WGS) entry which is preliminary data.</text>
</comment>
<name>A0A3L0W4E2_ECOLX</name>
<sequence length="92" mass="9851">MTEFVMGGIPQEQTKGLKHAYLEIRHPGHHRNFPETSRKVGDNQLLTERSGLATAVGGVKQGSAGSMKRGASAPLVATTIRTACAIAPRQDR</sequence>
<proteinExistence type="predicted"/>
<keyword evidence="1" id="KW-0808">Transferase</keyword>
<protein>
    <submittedName>
        <fullName evidence="1">Bifunctional glutamine-synthetase adenylyltransferase/deadenyltransferase</fullName>
    </submittedName>
</protein>
<evidence type="ECO:0000313" key="1">
    <source>
        <dbReference type="EMBL" id="MHO06922.1"/>
    </source>
</evidence>
<gene>
    <name evidence="1" type="ORF">D9F05_21725</name>
</gene>
<organism evidence="1">
    <name type="scientific">Escherichia coli</name>
    <dbReference type="NCBI Taxonomy" id="562"/>
    <lineage>
        <taxon>Bacteria</taxon>
        <taxon>Pseudomonadati</taxon>
        <taxon>Pseudomonadota</taxon>
        <taxon>Gammaproteobacteria</taxon>
        <taxon>Enterobacterales</taxon>
        <taxon>Enterobacteriaceae</taxon>
        <taxon>Escherichia</taxon>
    </lineage>
</organism>
<dbReference type="EMBL" id="RNRV01000059">
    <property type="protein sequence ID" value="MHO06922.1"/>
    <property type="molecule type" value="Genomic_DNA"/>
</dbReference>